<evidence type="ECO:0000259" key="3">
    <source>
        <dbReference type="Pfam" id="PF22754"/>
    </source>
</evidence>
<comment type="caution">
    <text evidence="4">The sequence shown here is derived from an EMBL/GenBank/DDBJ whole genome shotgun (WGS) entry which is preliminary data.</text>
</comment>
<proteinExistence type="predicted"/>
<dbReference type="GO" id="GO:0005634">
    <property type="term" value="C:nucleus"/>
    <property type="evidence" value="ECO:0007669"/>
    <property type="project" value="UniProtKB-SubCell"/>
</dbReference>
<dbReference type="Proteomes" id="UP000825729">
    <property type="component" value="Unassembled WGS sequence"/>
</dbReference>
<evidence type="ECO:0000313" key="4">
    <source>
        <dbReference type="EMBL" id="KAG9448203.1"/>
    </source>
</evidence>
<gene>
    <name evidence="4" type="ORF">H6P81_014331</name>
</gene>
<name>A0AAV7ELT2_ARIFI</name>
<dbReference type="InterPro" id="IPR051358">
    <property type="entry name" value="TF_AMS/ICE1/BHLH6-like"/>
</dbReference>
<evidence type="ECO:0000256" key="1">
    <source>
        <dbReference type="ARBA" id="ARBA00004123"/>
    </source>
</evidence>
<accession>A0AAV7ELT2</accession>
<dbReference type="Pfam" id="PF22754">
    <property type="entry name" value="bHLH-TF_ACT-like_plant"/>
    <property type="match status" value="1"/>
</dbReference>
<dbReference type="PANTHER" id="PTHR31945:SF27">
    <property type="entry name" value="TRANSCRIPTION FACTOR BHLH35-LIKE PROTEIN"/>
    <property type="match status" value="1"/>
</dbReference>
<feature type="domain" description="Plant bHLH transcription factor ACT-like" evidence="3">
    <location>
        <begin position="59"/>
        <end position="132"/>
    </location>
</feature>
<comment type="subcellular location">
    <subcellularLocation>
        <location evidence="1">Nucleus</location>
    </subcellularLocation>
</comment>
<dbReference type="GO" id="GO:0043565">
    <property type="term" value="F:sequence-specific DNA binding"/>
    <property type="evidence" value="ECO:0007669"/>
    <property type="project" value="TreeGrafter"/>
</dbReference>
<dbReference type="InterPro" id="IPR054502">
    <property type="entry name" value="bHLH-TF_ACT-like_plant"/>
</dbReference>
<sequence>MVYRVRRGVALRRNFHVLRSITTLKSMRRNSVIKDALNYIKELKLKIEAMNEECQNPKEVMVERIDLGFLVRVSCAKGQEALVKILGAFEEVGLNVLQATVSCNDSLFMEAIVEAADGDLEASALKRALLEALIAKKGEINMISPVAQDYSH</sequence>
<dbReference type="PANTHER" id="PTHR31945">
    <property type="entry name" value="TRANSCRIPTION FACTOR SCREAM2-RELATED"/>
    <property type="match status" value="1"/>
</dbReference>
<dbReference type="AlphaFoldDB" id="A0AAV7ELT2"/>
<evidence type="ECO:0000256" key="2">
    <source>
        <dbReference type="ARBA" id="ARBA00023242"/>
    </source>
</evidence>
<protein>
    <recommendedName>
        <fullName evidence="3">Plant bHLH transcription factor ACT-like domain-containing protein</fullName>
    </recommendedName>
</protein>
<keyword evidence="5" id="KW-1185">Reference proteome</keyword>
<dbReference type="GO" id="GO:0003700">
    <property type="term" value="F:DNA-binding transcription factor activity"/>
    <property type="evidence" value="ECO:0007669"/>
    <property type="project" value="TreeGrafter"/>
</dbReference>
<organism evidence="4 5">
    <name type="scientific">Aristolochia fimbriata</name>
    <name type="common">White veined hardy Dutchman's pipe vine</name>
    <dbReference type="NCBI Taxonomy" id="158543"/>
    <lineage>
        <taxon>Eukaryota</taxon>
        <taxon>Viridiplantae</taxon>
        <taxon>Streptophyta</taxon>
        <taxon>Embryophyta</taxon>
        <taxon>Tracheophyta</taxon>
        <taxon>Spermatophyta</taxon>
        <taxon>Magnoliopsida</taxon>
        <taxon>Magnoliidae</taxon>
        <taxon>Piperales</taxon>
        <taxon>Aristolochiaceae</taxon>
        <taxon>Aristolochia</taxon>
    </lineage>
</organism>
<evidence type="ECO:0000313" key="5">
    <source>
        <dbReference type="Proteomes" id="UP000825729"/>
    </source>
</evidence>
<keyword evidence="2" id="KW-0539">Nucleus</keyword>
<reference evidence="4 5" key="1">
    <citation type="submission" date="2021-07" db="EMBL/GenBank/DDBJ databases">
        <title>The Aristolochia fimbriata genome: insights into angiosperm evolution, floral development and chemical biosynthesis.</title>
        <authorList>
            <person name="Jiao Y."/>
        </authorList>
    </citation>
    <scope>NUCLEOTIDE SEQUENCE [LARGE SCALE GENOMIC DNA]</scope>
    <source>
        <strain evidence="4">IBCAS-2021</strain>
        <tissue evidence="4">Leaf</tissue>
    </source>
</reference>
<dbReference type="EMBL" id="JAINDJ010000005">
    <property type="protein sequence ID" value="KAG9448203.1"/>
    <property type="molecule type" value="Genomic_DNA"/>
</dbReference>